<accession>A0AA37SDT9</accession>
<evidence type="ECO:0000256" key="2">
    <source>
        <dbReference type="ARBA" id="ARBA00022475"/>
    </source>
</evidence>
<gene>
    <name evidence="7" type="ORF">GCM10007876_30770</name>
</gene>
<evidence type="ECO:0000256" key="5">
    <source>
        <dbReference type="ARBA" id="ARBA00023136"/>
    </source>
</evidence>
<keyword evidence="5 6" id="KW-0472">Membrane</keyword>
<comment type="caution">
    <text evidence="7">The sequence shown here is derived from an EMBL/GenBank/DDBJ whole genome shotgun (WGS) entry which is preliminary data.</text>
</comment>
<keyword evidence="3 6" id="KW-0812">Transmembrane</keyword>
<name>A0AA37SDT9_9GAMM</name>
<dbReference type="PANTHER" id="PTHR30086:SF20">
    <property type="entry name" value="ARGININE EXPORTER PROTEIN ARGO-RELATED"/>
    <property type="match status" value="1"/>
</dbReference>
<feature type="transmembrane region" description="Helical" evidence="6">
    <location>
        <begin position="42"/>
        <end position="65"/>
    </location>
</feature>
<comment type="subcellular location">
    <subcellularLocation>
        <location evidence="1">Cell membrane</location>
        <topology evidence="1">Multi-pass membrane protein</topology>
    </subcellularLocation>
</comment>
<feature type="transmembrane region" description="Helical" evidence="6">
    <location>
        <begin position="153"/>
        <end position="174"/>
    </location>
</feature>
<evidence type="ECO:0000256" key="1">
    <source>
        <dbReference type="ARBA" id="ARBA00004651"/>
    </source>
</evidence>
<keyword evidence="4 6" id="KW-1133">Transmembrane helix</keyword>
<evidence type="ECO:0000256" key="6">
    <source>
        <dbReference type="SAM" id="Phobius"/>
    </source>
</evidence>
<dbReference type="EMBL" id="BSNM01000016">
    <property type="protein sequence ID" value="GLQ32598.1"/>
    <property type="molecule type" value="Genomic_DNA"/>
</dbReference>
<dbReference type="PIRSF" id="PIRSF006324">
    <property type="entry name" value="LeuE"/>
    <property type="match status" value="1"/>
</dbReference>
<feature type="transmembrane region" description="Helical" evidence="6">
    <location>
        <begin position="111"/>
        <end position="133"/>
    </location>
</feature>
<dbReference type="GO" id="GO:0005886">
    <property type="term" value="C:plasma membrane"/>
    <property type="evidence" value="ECO:0007669"/>
    <property type="project" value="UniProtKB-SubCell"/>
</dbReference>
<dbReference type="InterPro" id="IPR001123">
    <property type="entry name" value="LeuE-type"/>
</dbReference>
<reference evidence="7" key="2">
    <citation type="submission" date="2023-01" db="EMBL/GenBank/DDBJ databases">
        <title>Draft genome sequence of Litoribrevibacter albus strain NBRC 110071.</title>
        <authorList>
            <person name="Sun Q."/>
            <person name="Mori K."/>
        </authorList>
    </citation>
    <scope>NUCLEOTIDE SEQUENCE</scope>
    <source>
        <strain evidence="7">NBRC 110071</strain>
    </source>
</reference>
<evidence type="ECO:0000256" key="4">
    <source>
        <dbReference type="ARBA" id="ARBA00022989"/>
    </source>
</evidence>
<dbReference type="Proteomes" id="UP001161389">
    <property type="component" value="Unassembled WGS sequence"/>
</dbReference>
<organism evidence="7 8">
    <name type="scientific">Litoribrevibacter albus</name>
    <dbReference type="NCBI Taxonomy" id="1473156"/>
    <lineage>
        <taxon>Bacteria</taxon>
        <taxon>Pseudomonadati</taxon>
        <taxon>Pseudomonadota</taxon>
        <taxon>Gammaproteobacteria</taxon>
        <taxon>Oceanospirillales</taxon>
        <taxon>Oceanospirillaceae</taxon>
        <taxon>Litoribrevibacter</taxon>
    </lineage>
</organism>
<sequence length="206" mass="21998">MLTLETITLFFTASVLLSISPGPDNIFVLMQSITQGPKAGMVTTLGLCTGLLVHSTAAVLGVAVIFQTSEIAFTVLKLVGAAYLLYLAWGAFRAKSSELSKSQTKTPLKKLYFRGIAMSTTNPKLSIFFLAFLPQFVDPALGSVSLQLTSLSAIFIVSALLVFNAIALMSGHLRNYLADSDKAQTVLNRVAGFVFVGLALKLATTR</sequence>
<protein>
    <submittedName>
        <fullName evidence="7">Threonine transporter RhtB</fullName>
    </submittedName>
</protein>
<dbReference type="AlphaFoldDB" id="A0AA37SDT9"/>
<keyword evidence="2" id="KW-1003">Cell membrane</keyword>
<dbReference type="RefSeq" id="WP_284382641.1">
    <property type="nucleotide sequence ID" value="NZ_BSNM01000016.1"/>
</dbReference>
<proteinExistence type="predicted"/>
<dbReference type="Pfam" id="PF01810">
    <property type="entry name" value="LysE"/>
    <property type="match status" value="1"/>
</dbReference>
<keyword evidence="8" id="KW-1185">Reference proteome</keyword>
<feature type="transmembrane region" description="Helical" evidence="6">
    <location>
        <begin position="71"/>
        <end position="90"/>
    </location>
</feature>
<reference evidence="7" key="1">
    <citation type="journal article" date="2014" name="Int. J. Syst. Evol. Microbiol.">
        <title>Complete genome sequence of Corynebacterium casei LMG S-19264T (=DSM 44701T), isolated from a smear-ripened cheese.</title>
        <authorList>
            <consortium name="US DOE Joint Genome Institute (JGI-PGF)"/>
            <person name="Walter F."/>
            <person name="Albersmeier A."/>
            <person name="Kalinowski J."/>
            <person name="Ruckert C."/>
        </authorList>
    </citation>
    <scope>NUCLEOTIDE SEQUENCE</scope>
    <source>
        <strain evidence="7">NBRC 110071</strain>
    </source>
</reference>
<evidence type="ECO:0000313" key="7">
    <source>
        <dbReference type="EMBL" id="GLQ32598.1"/>
    </source>
</evidence>
<dbReference type="GO" id="GO:0015171">
    <property type="term" value="F:amino acid transmembrane transporter activity"/>
    <property type="evidence" value="ECO:0007669"/>
    <property type="project" value="TreeGrafter"/>
</dbReference>
<evidence type="ECO:0000313" key="8">
    <source>
        <dbReference type="Proteomes" id="UP001161389"/>
    </source>
</evidence>
<evidence type="ECO:0000256" key="3">
    <source>
        <dbReference type="ARBA" id="ARBA00022692"/>
    </source>
</evidence>
<dbReference type="PANTHER" id="PTHR30086">
    <property type="entry name" value="ARGININE EXPORTER PROTEIN ARGO"/>
    <property type="match status" value="1"/>
</dbReference>